<accession>A0AAU8A1S0</accession>
<gene>
    <name evidence="3" type="ORF">NKE59_07635</name>
</gene>
<sequence>MSENSNQNSVVSVRVVEIIVAIMFLVVGLVVMTGSIKLGAKWGSDGPESGYFPFYISLIILVSSSITLFQAFKNKEQAEEAFVEKEPFRQVMAVLVPAAVYVLGVQLIGIYVASAVYIAIFMVWLGKYVVWKAVAVGLGVSIALFMMFEYWFQIPLPHGSLINPLAFIGLQ</sequence>
<dbReference type="EMBL" id="CP099959">
    <property type="protein sequence ID" value="XCC57361.1"/>
    <property type="molecule type" value="Genomic_DNA"/>
</dbReference>
<dbReference type="Pfam" id="PF07331">
    <property type="entry name" value="TctB"/>
    <property type="match status" value="1"/>
</dbReference>
<keyword evidence="1" id="KW-1133">Transmembrane helix</keyword>
<proteinExistence type="predicted"/>
<evidence type="ECO:0000259" key="2">
    <source>
        <dbReference type="Pfam" id="PF07331"/>
    </source>
</evidence>
<evidence type="ECO:0000256" key="1">
    <source>
        <dbReference type="SAM" id="Phobius"/>
    </source>
</evidence>
<reference evidence="3" key="1">
    <citation type="submission" date="2022-06" db="EMBL/GenBank/DDBJ databases">
        <title>New Polynucleobacter species.</title>
        <authorList>
            <person name="Hahn M.W."/>
        </authorList>
    </citation>
    <scope>NUCLEOTIDE SEQUENCE</scope>
    <source>
        <strain evidence="3">UK-FUSCHL-C3</strain>
    </source>
</reference>
<dbReference type="InterPro" id="IPR009936">
    <property type="entry name" value="DUF1468"/>
</dbReference>
<dbReference type="AlphaFoldDB" id="A0AAU8A1S0"/>
<feature type="domain" description="DUF1468" evidence="2">
    <location>
        <begin position="19"/>
        <end position="157"/>
    </location>
</feature>
<dbReference type="RefSeq" id="WP_353438391.1">
    <property type="nucleotide sequence ID" value="NZ_CP099959.1"/>
</dbReference>
<name>A0AAU8A1S0_9BURK</name>
<feature type="transmembrane region" description="Helical" evidence="1">
    <location>
        <begin position="93"/>
        <end position="124"/>
    </location>
</feature>
<organism evidence="3">
    <name type="scientific">Polynucleobacter sp. UK-FUSCHL-C3</name>
    <dbReference type="NCBI Taxonomy" id="2955208"/>
    <lineage>
        <taxon>Bacteria</taxon>
        <taxon>Pseudomonadati</taxon>
        <taxon>Pseudomonadota</taxon>
        <taxon>Betaproteobacteria</taxon>
        <taxon>Burkholderiales</taxon>
        <taxon>Burkholderiaceae</taxon>
        <taxon>Polynucleobacter</taxon>
    </lineage>
</organism>
<feature type="transmembrane region" description="Helical" evidence="1">
    <location>
        <begin position="12"/>
        <end position="32"/>
    </location>
</feature>
<evidence type="ECO:0000313" key="3">
    <source>
        <dbReference type="EMBL" id="XCC57361.1"/>
    </source>
</evidence>
<feature type="transmembrane region" description="Helical" evidence="1">
    <location>
        <begin position="130"/>
        <end position="152"/>
    </location>
</feature>
<keyword evidence="1" id="KW-0812">Transmembrane</keyword>
<protein>
    <submittedName>
        <fullName evidence="3">Tripartite tricarboxylate transporter TctB family protein</fullName>
    </submittedName>
</protein>
<feature type="transmembrane region" description="Helical" evidence="1">
    <location>
        <begin position="52"/>
        <end position="72"/>
    </location>
</feature>
<keyword evidence="1" id="KW-0472">Membrane</keyword>